<dbReference type="PANTHER" id="PTHR10416">
    <property type="entry name" value="DNA POLYMERASE DELTA SUBUNIT 2"/>
    <property type="match status" value="1"/>
</dbReference>
<evidence type="ECO:0000259" key="4">
    <source>
        <dbReference type="Pfam" id="PF18018"/>
    </source>
</evidence>
<dbReference type="AlphaFoldDB" id="W4G2P4"/>
<feature type="domain" description="DNA polymerase alpha/delta/epsilon subunit B" evidence="3">
    <location>
        <begin position="182"/>
        <end position="390"/>
    </location>
</feature>
<dbReference type="Pfam" id="PF18018">
    <property type="entry name" value="DNA_pol_D_N"/>
    <property type="match status" value="1"/>
</dbReference>
<proteinExistence type="inferred from homology"/>
<evidence type="ECO:0000313" key="5">
    <source>
        <dbReference type="EMBL" id="ETV73982.1"/>
    </source>
</evidence>
<accession>W4G2P4</accession>
<organism evidence="5">
    <name type="scientific">Aphanomyces astaci</name>
    <name type="common">Crayfish plague agent</name>
    <dbReference type="NCBI Taxonomy" id="112090"/>
    <lineage>
        <taxon>Eukaryota</taxon>
        <taxon>Sar</taxon>
        <taxon>Stramenopiles</taxon>
        <taxon>Oomycota</taxon>
        <taxon>Saprolegniomycetes</taxon>
        <taxon>Saprolegniales</taxon>
        <taxon>Verrucalvaceae</taxon>
        <taxon>Aphanomyces</taxon>
    </lineage>
</organism>
<evidence type="ECO:0008006" key="6">
    <source>
        <dbReference type="Google" id="ProtNLM"/>
    </source>
</evidence>
<evidence type="ECO:0000259" key="3">
    <source>
        <dbReference type="Pfam" id="PF04042"/>
    </source>
</evidence>
<dbReference type="GO" id="GO:0043625">
    <property type="term" value="C:delta DNA polymerase complex"/>
    <property type="evidence" value="ECO:0007669"/>
    <property type="project" value="TreeGrafter"/>
</dbReference>
<dbReference type="Gene3D" id="2.40.50.430">
    <property type="match status" value="1"/>
</dbReference>
<dbReference type="OrthoDB" id="3763at2759"/>
<dbReference type="PANTHER" id="PTHR10416:SF0">
    <property type="entry name" value="DNA POLYMERASE DELTA SUBUNIT 2"/>
    <property type="match status" value="1"/>
</dbReference>
<evidence type="ECO:0000256" key="2">
    <source>
        <dbReference type="ARBA" id="ARBA00022705"/>
    </source>
</evidence>
<feature type="domain" description="DNA polymerase delta subunit OB-fold" evidence="4">
    <location>
        <begin position="34"/>
        <end position="159"/>
    </location>
</feature>
<gene>
    <name evidence="5" type="ORF">H257_11296</name>
</gene>
<comment type="similarity">
    <text evidence="1">Belongs to the DNA polymerase delta/II small subunit family.</text>
</comment>
<dbReference type="InterPro" id="IPR040663">
    <property type="entry name" value="DNA_pol_D_N"/>
</dbReference>
<dbReference type="InterPro" id="IPR007185">
    <property type="entry name" value="DNA_pol_a/d/e_bsu"/>
</dbReference>
<dbReference type="STRING" id="112090.W4G2P4"/>
<dbReference type="GeneID" id="20813292"/>
<dbReference type="GO" id="GO:0006271">
    <property type="term" value="P:DNA strand elongation involved in DNA replication"/>
    <property type="evidence" value="ECO:0007669"/>
    <property type="project" value="TreeGrafter"/>
</dbReference>
<evidence type="ECO:0000256" key="1">
    <source>
        <dbReference type="ARBA" id="ARBA00006035"/>
    </source>
</evidence>
<reference evidence="5" key="1">
    <citation type="submission" date="2013-12" db="EMBL/GenBank/DDBJ databases">
        <title>The Genome Sequence of Aphanomyces astaci APO3.</title>
        <authorList>
            <consortium name="The Broad Institute Genomics Platform"/>
            <person name="Russ C."/>
            <person name="Tyler B."/>
            <person name="van West P."/>
            <person name="Dieguez-Uribeondo J."/>
            <person name="Young S.K."/>
            <person name="Zeng Q."/>
            <person name="Gargeya S."/>
            <person name="Fitzgerald M."/>
            <person name="Abouelleil A."/>
            <person name="Alvarado L."/>
            <person name="Chapman S.B."/>
            <person name="Gainer-Dewar J."/>
            <person name="Goldberg J."/>
            <person name="Griggs A."/>
            <person name="Gujja S."/>
            <person name="Hansen M."/>
            <person name="Howarth C."/>
            <person name="Imamovic A."/>
            <person name="Ireland A."/>
            <person name="Larimer J."/>
            <person name="McCowan C."/>
            <person name="Murphy C."/>
            <person name="Pearson M."/>
            <person name="Poon T.W."/>
            <person name="Priest M."/>
            <person name="Roberts A."/>
            <person name="Saif S."/>
            <person name="Shea T."/>
            <person name="Sykes S."/>
            <person name="Wortman J."/>
            <person name="Nusbaum C."/>
            <person name="Birren B."/>
        </authorList>
    </citation>
    <scope>NUCLEOTIDE SEQUENCE [LARGE SCALE GENOMIC DNA]</scope>
    <source>
        <strain evidence="5">APO3</strain>
    </source>
</reference>
<dbReference type="EMBL" id="KI913146">
    <property type="protein sequence ID" value="ETV73982.1"/>
    <property type="molecule type" value="Genomic_DNA"/>
</dbReference>
<dbReference type="Pfam" id="PF04042">
    <property type="entry name" value="DNA_pol_E_B"/>
    <property type="match status" value="1"/>
</dbReference>
<sequence>MGKDDVTFPLLRKTASCEYEHHRFILKKKTYDQQYSHMYVSRLRALEPQVRANIPPSSAHVPILPKIIDLAAGDQCVIIGTIFKVLAKKPNILDEFVADEVLVLQEESTCLASDDDQLLLEDESGRVALFGNFRMQELVTGVVVGLQGAMRDDGEGFDVMCVFTPTLPPQLPLPSRSDDAYVALVSGLEMGSDTCDPSKTSLVVDYLAGRVGSPTEKRFVSSIVRCIIAGNSVSKPAKNTHALPKASVAALAQPLEHIDALLSTLTSSMPVDVMPGAFDPSNFTLPQQPLASCLLRQSMQTTACHMLPNPAQVQLDSVQFMGSSGQNVDSIGQCCTGLSELQRLEMVLKWRHLAPTAPDILACYPMPLEDLFVLDSTPHVLFAGNQSAFATSLVHGDAGQVTRVICVPSFAHTGMIVLVNLKDLTVVPLTFQ</sequence>
<dbReference type="RefSeq" id="XP_009836495.1">
    <property type="nucleotide sequence ID" value="XM_009838193.1"/>
</dbReference>
<dbReference type="VEuPathDB" id="FungiDB:H257_11296"/>
<keyword evidence="2" id="KW-0235">DNA replication</keyword>
<dbReference type="GO" id="GO:0003677">
    <property type="term" value="F:DNA binding"/>
    <property type="evidence" value="ECO:0007669"/>
    <property type="project" value="InterPro"/>
</dbReference>
<dbReference type="InterPro" id="IPR024826">
    <property type="entry name" value="DNA_pol_delta/II_ssu"/>
</dbReference>
<dbReference type="Gene3D" id="3.60.21.50">
    <property type="match status" value="1"/>
</dbReference>
<name>W4G2P4_APHAT</name>
<protein>
    <recommendedName>
        <fullName evidence="6">DNA polymerase delta subunit OB-fold domain-containing protein</fullName>
    </recommendedName>
</protein>